<accession>A0A0E3M677</accession>
<feature type="transmembrane region" description="Helical" evidence="6">
    <location>
        <begin position="197"/>
        <end position="215"/>
    </location>
</feature>
<dbReference type="PANTHER" id="PTHR46795:SF3">
    <property type="entry name" value="ABC TRANSPORTER PERMEASE"/>
    <property type="match status" value="1"/>
</dbReference>
<evidence type="ECO:0000313" key="9">
    <source>
        <dbReference type="Proteomes" id="UP000033115"/>
    </source>
</evidence>
<keyword evidence="5 6" id="KW-0472">Membrane</keyword>
<reference evidence="8 9" key="1">
    <citation type="journal article" date="2015" name="J. Biotechnol.">
        <title>Complete genome sequence of a malodorant-producing acetogen, Clostridium scatologenes ATCC 25775(T).</title>
        <authorList>
            <person name="Zhu Z."/>
            <person name="Guo T."/>
            <person name="Zheng H."/>
            <person name="Song T."/>
            <person name="Ouyang P."/>
            <person name="Xie J."/>
        </authorList>
    </citation>
    <scope>NUCLEOTIDE SEQUENCE [LARGE SCALE GENOMIC DNA]</scope>
    <source>
        <strain evidence="8 9">ATCC 25775</strain>
    </source>
</reference>
<evidence type="ECO:0000256" key="2">
    <source>
        <dbReference type="ARBA" id="ARBA00022475"/>
    </source>
</evidence>
<evidence type="ECO:0000259" key="7">
    <source>
        <dbReference type="Pfam" id="PF02687"/>
    </source>
</evidence>
<feature type="transmembrane region" description="Helical" evidence="6">
    <location>
        <begin position="284"/>
        <end position="305"/>
    </location>
</feature>
<dbReference type="KEGG" id="csq:CSCA_1900"/>
<feature type="transmembrane region" description="Helical" evidence="6">
    <location>
        <begin position="227"/>
        <end position="251"/>
    </location>
</feature>
<dbReference type="RefSeq" id="WP_029161790.1">
    <property type="nucleotide sequence ID" value="NZ_CP009933.1"/>
</dbReference>
<keyword evidence="6" id="KW-0813">Transport</keyword>
<evidence type="ECO:0000256" key="3">
    <source>
        <dbReference type="ARBA" id="ARBA00022692"/>
    </source>
</evidence>
<feature type="transmembrane region" description="Helical" evidence="6">
    <location>
        <begin position="56"/>
        <end position="76"/>
    </location>
</feature>
<evidence type="ECO:0000256" key="6">
    <source>
        <dbReference type="PIRNR" id="PIRNR018968"/>
    </source>
</evidence>
<feature type="transmembrane region" description="Helical" evidence="6">
    <location>
        <begin position="568"/>
        <end position="592"/>
    </location>
</feature>
<keyword evidence="2 6" id="KW-1003">Cell membrane</keyword>
<feature type="transmembrane region" description="Helical" evidence="6">
    <location>
        <begin position="598"/>
        <end position="618"/>
    </location>
</feature>
<dbReference type="EMBL" id="CP009933">
    <property type="protein sequence ID" value="AKA69025.1"/>
    <property type="molecule type" value="Genomic_DNA"/>
</dbReference>
<keyword evidence="3 6" id="KW-0812">Transmembrane</keyword>
<evidence type="ECO:0000256" key="1">
    <source>
        <dbReference type="ARBA" id="ARBA00004651"/>
    </source>
</evidence>
<dbReference type="AlphaFoldDB" id="A0A0E3M677"/>
<dbReference type="InterPro" id="IPR003838">
    <property type="entry name" value="ABC3_permease_C"/>
</dbReference>
<feature type="transmembrane region" description="Helical" evidence="6">
    <location>
        <begin position="105"/>
        <end position="127"/>
    </location>
</feature>
<name>A0A0E3M677_CLOSL</name>
<dbReference type="PIRSF" id="PIRSF018968">
    <property type="entry name" value="ABC_permease_BceB"/>
    <property type="match status" value="1"/>
</dbReference>
<evidence type="ECO:0000313" key="8">
    <source>
        <dbReference type="EMBL" id="AKA69025.1"/>
    </source>
</evidence>
<gene>
    <name evidence="8" type="ORF">CSCA_1900</name>
</gene>
<dbReference type="STRING" id="1548.CSCA_1900"/>
<comment type="subcellular location">
    <subcellularLocation>
        <location evidence="1 6">Cell membrane</location>
        <topology evidence="1 6">Multi-pass membrane protein</topology>
    </subcellularLocation>
</comment>
<sequence>MTFINLAVNNVKKNFNNYVMYLVSAVFSVMIFYIFCSIAFNDVFVKLADNKPTVKLIFKASAIIVALFSFIFIWYSNSFFLKNRKREIGIYSMIGMEKKQIAKMLFYENLIIGSLSIVCGIILGVMFSKYFSLMLIYLMRETLNIKFIIVFKAFYITILVFFILFLLNSIHSYSIIYRYEVIKLLSAQRQGEKTPKASWFMSVLSLVFILSGYFMSYNKTTVQLIRLGIPIVILVSIGTYMLFNSLIIIFVQAIKKNKRFYYRGQNMLSTAQILYRIKSNAKTLCIISLLSSVTLTSIGAAYSFYKTTEQDINRSIPFSYEFMNTNKELSEKIESAINKYNDNKLISVNNLKLINANVNLPMLQKDDFEGKIISQSDYNSVIAIKNRGNKIYLGDNECLLIKSGEVSNKEKDYINSKTSIKSGSLQMDFNIKKVTDQQIVSYFITTKTIVVSDKAFSDLSNKGEVINISGYLVQNPERSKELTKELSKVIPQGIYIDSYYDTYQGFYKGGAVFIFIGMFLGILFSLATGSIISFKQLMEAADDKKRYLTLRKIGMNKKEIKKSIAKQLSITFGMPLIIALCHSTAALMVFQSLMNEAIMKYCIVIMLFYICIYFIYYITTVNSYTNIVWGKE</sequence>
<keyword evidence="9" id="KW-1185">Reference proteome</keyword>
<dbReference type="Proteomes" id="UP000033115">
    <property type="component" value="Chromosome"/>
</dbReference>
<feature type="domain" description="ABC3 transporter permease C-terminal" evidence="7">
    <location>
        <begin position="62"/>
        <end position="179"/>
    </location>
</feature>
<feature type="transmembrane region" description="Helical" evidence="6">
    <location>
        <begin position="512"/>
        <end position="534"/>
    </location>
</feature>
<feature type="transmembrane region" description="Helical" evidence="6">
    <location>
        <begin position="18"/>
        <end position="40"/>
    </location>
</feature>
<dbReference type="InterPro" id="IPR027022">
    <property type="entry name" value="ABC_permease_BceB-typ"/>
</dbReference>
<dbReference type="HOGENOM" id="CLU_022800_2_1_9"/>
<keyword evidence="4 6" id="KW-1133">Transmembrane helix</keyword>
<comment type="similarity">
    <text evidence="6">Belongs to the ABC-4 integral membrane protein family.</text>
</comment>
<dbReference type="GO" id="GO:0055085">
    <property type="term" value="P:transmembrane transport"/>
    <property type="evidence" value="ECO:0007669"/>
    <property type="project" value="UniProtKB-UniRule"/>
</dbReference>
<dbReference type="GO" id="GO:0005886">
    <property type="term" value="C:plasma membrane"/>
    <property type="evidence" value="ECO:0007669"/>
    <property type="project" value="UniProtKB-SubCell"/>
</dbReference>
<dbReference type="InterPro" id="IPR052536">
    <property type="entry name" value="ABC-4_Integral_Memb_Prot"/>
</dbReference>
<organism evidence="8 9">
    <name type="scientific">Clostridium scatologenes</name>
    <dbReference type="NCBI Taxonomy" id="1548"/>
    <lineage>
        <taxon>Bacteria</taxon>
        <taxon>Bacillati</taxon>
        <taxon>Bacillota</taxon>
        <taxon>Clostridia</taxon>
        <taxon>Eubacteriales</taxon>
        <taxon>Clostridiaceae</taxon>
        <taxon>Clostridium</taxon>
    </lineage>
</organism>
<protein>
    <recommendedName>
        <fullName evidence="7">ABC3 transporter permease C-terminal domain-containing protein</fullName>
    </recommendedName>
</protein>
<feature type="transmembrane region" description="Helical" evidence="6">
    <location>
        <begin position="147"/>
        <end position="176"/>
    </location>
</feature>
<evidence type="ECO:0000256" key="4">
    <source>
        <dbReference type="ARBA" id="ARBA00022989"/>
    </source>
</evidence>
<evidence type="ECO:0000256" key="5">
    <source>
        <dbReference type="ARBA" id="ARBA00023136"/>
    </source>
</evidence>
<proteinExistence type="inferred from homology"/>
<dbReference type="PANTHER" id="PTHR46795">
    <property type="entry name" value="ABC TRANSPORTER PERMEASE-RELATED-RELATED"/>
    <property type="match status" value="1"/>
</dbReference>
<dbReference type="Pfam" id="PF02687">
    <property type="entry name" value="FtsX"/>
    <property type="match status" value="1"/>
</dbReference>